<evidence type="ECO:0000313" key="13">
    <source>
        <dbReference type="EMBL" id="CAL5135981.1"/>
    </source>
</evidence>
<dbReference type="AlphaFoldDB" id="A0AAV2TGG8"/>
<name>A0AAV2TGG8_CALDB</name>
<dbReference type="Pfam" id="PF00153">
    <property type="entry name" value="Mito_carr"/>
    <property type="match status" value="1"/>
</dbReference>
<dbReference type="SUPFAM" id="SSF103506">
    <property type="entry name" value="Mitochondrial carrier"/>
    <property type="match status" value="2"/>
</dbReference>
<dbReference type="Proteomes" id="UP001497525">
    <property type="component" value="Unassembled WGS sequence"/>
</dbReference>
<comment type="similarity">
    <text evidence="2 11">Belongs to the mitochondrial carrier (TC 2.A.29) family.</text>
</comment>
<dbReference type="PANTHER" id="PTHR21252:SF2">
    <property type="entry name" value="MITOCHONDRIAL OUTER MEMBRANE PROTEIN SLC25A46"/>
    <property type="match status" value="1"/>
</dbReference>
<evidence type="ECO:0000256" key="4">
    <source>
        <dbReference type="ARBA" id="ARBA00022692"/>
    </source>
</evidence>
<keyword evidence="8" id="KW-0496">Mitochondrion</keyword>
<reference evidence="13" key="1">
    <citation type="submission" date="2024-06" db="EMBL/GenBank/DDBJ databases">
        <authorList>
            <person name="Liu X."/>
            <person name="Lenzi L."/>
            <person name="Haldenby T S."/>
            <person name="Uol C."/>
        </authorList>
    </citation>
    <scope>NUCLEOTIDE SEQUENCE</scope>
</reference>
<dbReference type="EMBL" id="CAXLJL010000279">
    <property type="protein sequence ID" value="CAL5135981.1"/>
    <property type="molecule type" value="Genomic_DNA"/>
</dbReference>
<accession>A0AAV2TGG8</accession>
<comment type="caution">
    <text evidence="13">The sequence shown here is derived from an EMBL/GenBank/DDBJ whole genome shotgun (WGS) entry which is preliminary data.</text>
</comment>
<evidence type="ECO:0000256" key="8">
    <source>
        <dbReference type="ARBA" id="ARBA00023128"/>
    </source>
</evidence>
<evidence type="ECO:0000256" key="7">
    <source>
        <dbReference type="ARBA" id="ARBA00022989"/>
    </source>
</evidence>
<dbReference type="InterPro" id="IPR023395">
    <property type="entry name" value="MCP_dom_sf"/>
</dbReference>
<keyword evidence="9 10" id="KW-0472">Membrane</keyword>
<feature type="region of interest" description="Disordered" evidence="12">
    <location>
        <begin position="1"/>
        <end position="28"/>
    </location>
</feature>
<comment type="subcellular location">
    <subcellularLocation>
        <location evidence="1">Mitochondrion outer membrane</location>
        <topology evidence="1">Multi-pass membrane protein</topology>
    </subcellularLocation>
</comment>
<evidence type="ECO:0000256" key="10">
    <source>
        <dbReference type="PROSITE-ProRule" id="PRU00282"/>
    </source>
</evidence>
<evidence type="ECO:0000256" key="2">
    <source>
        <dbReference type="ARBA" id="ARBA00006375"/>
    </source>
</evidence>
<dbReference type="GO" id="GO:0090149">
    <property type="term" value="P:mitochondrial membrane fission"/>
    <property type="evidence" value="ECO:0007669"/>
    <property type="project" value="InterPro"/>
</dbReference>
<keyword evidence="7" id="KW-1133">Transmembrane helix</keyword>
<dbReference type="InterPro" id="IPR039158">
    <property type="entry name" value="SLC25A46"/>
</dbReference>
<evidence type="ECO:0000256" key="11">
    <source>
        <dbReference type="RuleBase" id="RU000488"/>
    </source>
</evidence>
<evidence type="ECO:0000256" key="3">
    <source>
        <dbReference type="ARBA" id="ARBA00022448"/>
    </source>
</evidence>
<organism evidence="13 14">
    <name type="scientific">Calicophoron daubneyi</name>
    <name type="common">Rumen fluke</name>
    <name type="synonym">Paramphistomum daubneyi</name>
    <dbReference type="NCBI Taxonomy" id="300641"/>
    <lineage>
        <taxon>Eukaryota</taxon>
        <taxon>Metazoa</taxon>
        <taxon>Spiralia</taxon>
        <taxon>Lophotrochozoa</taxon>
        <taxon>Platyhelminthes</taxon>
        <taxon>Trematoda</taxon>
        <taxon>Digenea</taxon>
        <taxon>Plagiorchiida</taxon>
        <taxon>Pronocephalata</taxon>
        <taxon>Paramphistomoidea</taxon>
        <taxon>Paramphistomidae</taxon>
        <taxon>Calicophoron</taxon>
    </lineage>
</organism>
<evidence type="ECO:0000256" key="5">
    <source>
        <dbReference type="ARBA" id="ARBA00022737"/>
    </source>
</evidence>
<protein>
    <recommendedName>
        <fullName evidence="15">Solute carrier family 25 member 46</fullName>
    </recommendedName>
</protein>
<feature type="compositionally biased region" description="Basic and acidic residues" evidence="12">
    <location>
        <begin position="1"/>
        <end position="18"/>
    </location>
</feature>
<feature type="repeat" description="Solcar" evidence="10">
    <location>
        <begin position="321"/>
        <end position="424"/>
    </location>
</feature>
<gene>
    <name evidence="13" type="ORF">CDAUBV1_LOCUS10084</name>
</gene>
<dbReference type="PANTHER" id="PTHR21252">
    <property type="entry name" value="TB1 PROTEIN-RELATED"/>
    <property type="match status" value="1"/>
</dbReference>
<keyword evidence="3 11" id="KW-0813">Transport</keyword>
<evidence type="ECO:0000256" key="6">
    <source>
        <dbReference type="ARBA" id="ARBA00022787"/>
    </source>
</evidence>
<evidence type="ECO:0000256" key="12">
    <source>
        <dbReference type="SAM" id="MobiDB-lite"/>
    </source>
</evidence>
<dbReference type="InterPro" id="IPR018108">
    <property type="entry name" value="MCP_transmembrane"/>
</dbReference>
<proteinExistence type="inferred from homology"/>
<keyword evidence="5" id="KW-0677">Repeat</keyword>
<evidence type="ECO:0000313" key="14">
    <source>
        <dbReference type="Proteomes" id="UP001497525"/>
    </source>
</evidence>
<evidence type="ECO:0008006" key="15">
    <source>
        <dbReference type="Google" id="ProtNLM"/>
    </source>
</evidence>
<dbReference type="PROSITE" id="PS50920">
    <property type="entry name" value="SOLCAR"/>
    <property type="match status" value="1"/>
</dbReference>
<evidence type="ECO:0000256" key="9">
    <source>
        <dbReference type="ARBA" id="ARBA00023136"/>
    </source>
</evidence>
<evidence type="ECO:0000256" key="1">
    <source>
        <dbReference type="ARBA" id="ARBA00004374"/>
    </source>
</evidence>
<sequence>MYSERLRQLEEASKRTESAPKPQGSSAEVKDVIDESYSSKDSIYPNAFGYEFAGLGIGIASMAAEVLLSHPFVVLRGQCQVRSSGGCLHLLPFSLLPVVSTFVHAQGIGCLWKGLGSVFIVRGLCLLSENIIGEVTSLPKEVSRLSSLRRITGHLVLKTLSWIVVTPFYASSIVELVQSDKASEATTLISCLRDGFCRLFHMPSSPRLGSNGKMFRSGPPLRSVPITTSRLLPIWRLIPPVVLLNIGHYVVHAVSCVLAEVYWDGNEDRLERDAELDLTLKTGGLNPNRRRTKSGGEELPSSDQITLAHQRQETALQTMYNRYYTDLVIALTANLVADIITYPLETLVIRLCVQGTRTLVDNMDTGDSVVPIVSIYDGFGDALRSALDSSTGFIGLYRGFGALIAQYALQAAFLYGVRVAYQKVLYLWFPSPFIVGDNKSYRSGYESDAMDS</sequence>
<keyword evidence="4 10" id="KW-0812">Transmembrane</keyword>
<dbReference type="Gene3D" id="1.50.40.10">
    <property type="entry name" value="Mitochondrial carrier domain"/>
    <property type="match status" value="1"/>
</dbReference>
<dbReference type="GO" id="GO:0005741">
    <property type="term" value="C:mitochondrial outer membrane"/>
    <property type="evidence" value="ECO:0007669"/>
    <property type="project" value="UniProtKB-SubCell"/>
</dbReference>
<keyword evidence="6" id="KW-1000">Mitochondrion outer membrane</keyword>